<dbReference type="InterPro" id="IPR020843">
    <property type="entry name" value="ER"/>
</dbReference>
<feature type="domain" description="Enoyl reductase (ER)" evidence="5">
    <location>
        <begin position="10"/>
        <end position="341"/>
    </location>
</feature>
<dbReference type="InterPro" id="IPR002328">
    <property type="entry name" value="ADH_Zn_CS"/>
</dbReference>
<organism evidence="6">
    <name type="scientific">hydrothermal vent metagenome</name>
    <dbReference type="NCBI Taxonomy" id="652676"/>
    <lineage>
        <taxon>unclassified sequences</taxon>
        <taxon>metagenomes</taxon>
        <taxon>ecological metagenomes</taxon>
    </lineage>
</organism>
<dbReference type="InterPro" id="IPR036291">
    <property type="entry name" value="NAD(P)-bd_dom_sf"/>
</dbReference>
<evidence type="ECO:0000256" key="3">
    <source>
        <dbReference type="ARBA" id="ARBA00022833"/>
    </source>
</evidence>
<proteinExistence type="predicted"/>
<dbReference type="PROSITE" id="PS00059">
    <property type="entry name" value="ADH_ZINC"/>
    <property type="match status" value="1"/>
</dbReference>
<keyword evidence="2" id="KW-0479">Metal-binding</keyword>
<evidence type="ECO:0000256" key="2">
    <source>
        <dbReference type="ARBA" id="ARBA00022723"/>
    </source>
</evidence>
<evidence type="ECO:0000259" key="5">
    <source>
        <dbReference type="SMART" id="SM00829"/>
    </source>
</evidence>
<gene>
    <name evidence="6" type="ORF">MNBD_ACTINO02-2020</name>
</gene>
<dbReference type="SMART" id="SM00829">
    <property type="entry name" value="PKS_ER"/>
    <property type="match status" value="1"/>
</dbReference>
<protein>
    <submittedName>
        <fullName evidence="6">Threonine dehydrogenase and related Zn-dependent dehydrogenases</fullName>
    </submittedName>
</protein>
<dbReference type="PANTHER" id="PTHR42813">
    <property type="entry name" value="ZINC-TYPE ALCOHOL DEHYDROGENASE-LIKE"/>
    <property type="match status" value="1"/>
</dbReference>
<dbReference type="AlphaFoldDB" id="A0A3B0SLX2"/>
<dbReference type="Gene3D" id="3.90.180.10">
    <property type="entry name" value="Medium-chain alcohol dehydrogenases, catalytic domain"/>
    <property type="match status" value="1"/>
</dbReference>
<dbReference type="GO" id="GO:0016491">
    <property type="term" value="F:oxidoreductase activity"/>
    <property type="evidence" value="ECO:0007669"/>
    <property type="project" value="UniProtKB-KW"/>
</dbReference>
<evidence type="ECO:0000313" key="6">
    <source>
        <dbReference type="EMBL" id="VAW01987.1"/>
    </source>
</evidence>
<dbReference type="Gene3D" id="3.40.50.720">
    <property type="entry name" value="NAD(P)-binding Rossmann-like Domain"/>
    <property type="match status" value="1"/>
</dbReference>
<keyword evidence="3" id="KW-0862">Zinc</keyword>
<dbReference type="InterPro" id="IPR013154">
    <property type="entry name" value="ADH-like_N"/>
</dbReference>
<dbReference type="InterPro" id="IPR011032">
    <property type="entry name" value="GroES-like_sf"/>
</dbReference>
<dbReference type="GO" id="GO:0008270">
    <property type="term" value="F:zinc ion binding"/>
    <property type="evidence" value="ECO:0007669"/>
    <property type="project" value="InterPro"/>
</dbReference>
<dbReference type="SUPFAM" id="SSF50129">
    <property type="entry name" value="GroES-like"/>
    <property type="match status" value="1"/>
</dbReference>
<name>A0A3B0SLX2_9ZZZZ</name>
<dbReference type="Pfam" id="PF08240">
    <property type="entry name" value="ADH_N"/>
    <property type="match status" value="1"/>
</dbReference>
<sequence length="345" mass="35889">MKAVVLVAPGDVQVLTVPDPEIIDPGDAIVAVRESAICGADLFPFHGFTPGFENGTVLGHEFVGEVVAVGAGVRHIQTGQRVVATSTTSDGDCDHCVAGRPSQCHSRSLFGYSGVYPRLDGGQAEFVRVPAADRVLMALDDRVSDEAAVFLADVLPTGYGAIQRAGTRLGDVVAVVGCGPVGLMAVLCATRLAARVIAVDTIPARRDLAESLGATAVAPEDSLELVNEFTRGLGADVVAEAAGSVGGLTLALGLVRGRGVVSVVGAHFEPDYPLDNGHMFEREVSLVFTIGDPFNDRARLLDLMVSGVIDPTVVVSHRMPLSEAADAYALFDAREATKVILTCSS</sequence>
<reference evidence="6" key="1">
    <citation type="submission" date="2018-06" db="EMBL/GenBank/DDBJ databases">
        <authorList>
            <person name="Zhirakovskaya E."/>
        </authorList>
    </citation>
    <scope>NUCLEOTIDE SEQUENCE</scope>
</reference>
<comment type="cofactor">
    <cofactor evidence="1">
        <name>Zn(2+)</name>
        <dbReference type="ChEBI" id="CHEBI:29105"/>
    </cofactor>
</comment>
<dbReference type="PANTHER" id="PTHR42813:SF2">
    <property type="entry name" value="DEHYDROGENASE, ZINC-CONTAINING, PUTATIVE (AFU_ORTHOLOGUE AFUA_2G02810)-RELATED"/>
    <property type="match status" value="1"/>
</dbReference>
<evidence type="ECO:0000256" key="1">
    <source>
        <dbReference type="ARBA" id="ARBA00001947"/>
    </source>
</evidence>
<dbReference type="InterPro" id="IPR013149">
    <property type="entry name" value="ADH-like_C"/>
</dbReference>
<dbReference type="SUPFAM" id="SSF51735">
    <property type="entry name" value="NAD(P)-binding Rossmann-fold domains"/>
    <property type="match status" value="1"/>
</dbReference>
<accession>A0A3B0SLX2</accession>
<dbReference type="Pfam" id="PF00107">
    <property type="entry name" value="ADH_zinc_N"/>
    <property type="match status" value="1"/>
</dbReference>
<evidence type="ECO:0000256" key="4">
    <source>
        <dbReference type="ARBA" id="ARBA00023002"/>
    </source>
</evidence>
<keyword evidence="4" id="KW-0560">Oxidoreductase</keyword>
<dbReference type="EMBL" id="UOEK01000224">
    <property type="protein sequence ID" value="VAW01987.1"/>
    <property type="molecule type" value="Genomic_DNA"/>
</dbReference>